<dbReference type="Proteomes" id="UP001147747">
    <property type="component" value="Unassembled WGS sequence"/>
</dbReference>
<dbReference type="AlphaFoldDB" id="A0A9W9VZ53"/>
<reference evidence="1" key="2">
    <citation type="journal article" date="2023" name="IMA Fungus">
        <title>Comparative genomic study of the Penicillium genus elucidates a diverse pangenome and 15 lateral gene transfer events.</title>
        <authorList>
            <person name="Petersen C."/>
            <person name="Sorensen T."/>
            <person name="Nielsen M.R."/>
            <person name="Sondergaard T.E."/>
            <person name="Sorensen J.L."/>
            <person name="Fitzpatrick D.A."/>
            <person name="Frisvad J.C."/>
            <person name="Nielsen K.L."/>
        </authorList>
    </citation>
    <scope>NUCLEOTIDE SEQUENCE</scope>
    <source>
        <strain evidence="1">IBT 29677</strain>
    </source>
</reference>
<name>A0A9W9VZ53_9EURO</name>
<dbReference type="RefSeq" id="XP_056487639.1">
    <property type="nucleotide sequence ID" value="XM_056632088.1"/>
</dbReference>
<dbReference type="EMBL" id="JAPZBU010000008">
    <property type="protein sequence ID" value="KAJ5391961.1"/>
    <property type="molecule type" value="Genomic_DNA"/>
</dbReference>
<evidence type="ECO:0000313" key="2">
    <source>
        <dbReference type="Proteomes" id="UP001147747"/>
    </source>
</evidence>
<dbReference type="OrthoDB" id="10551963at2759"/>
<dbReference type="GeneID" id="81371068"/>
<protein>
    <submittedName>
        <fullName evidence="1">Uncharacterized protein</fullName>
    </submittedName>
</protein>
<reference evidence="1" key="1">
    <citation type="submission" date="2022-12" db="EMBL/GenBank/DDBJ databases">
        <authorList>
            <person name="Petersen C."/>
        </authorList>
    </citation>
    <scope>NUCLEOTIDE SEQUENCE</scope>
    <source>
        <strain evidence="1">IBT 29677</strain>
    </source>
</reference>
<comment type="caution">
    <text evidence="1">The sequence shown here is derived from an EMBL/GenBank/DDBJ whole genome shotgun (WGS) entry which is preliminary data.</text>
</comment>
<gene>
    <name evidence="1" type="ORF">N7509_007451</name>
</gene>
<sequence>MDWEYAESVAGLANDIYDHHEYLFEENSPRDGQFQLLVVNAAADDDEEVFVYVCRLYSSMVEVLSQVCDMLNEFENKNPGPYYPALYVDCIATTPNVVQVVLGMSLDFNAVGVLDRLVVFFDEELARRQMILCDSDTGTDSGGSDDVDDDEEIDL</sequence>
<proteinExistence type="predicted"/>
<organism evidence="1 2">
    <name type="scientific">Penicillium cosmopolitanum</name>
    <dbReference type="NCBI Taxonomy" id="1131564"/>
    <lineage>
        <taxon>Eukaryota</taxon>
        <taxon>Fungi</taxon>
        <taxon>Dikarya</taxon>
        <taxon>Ascomycota</taxon>
        <taxon>Pezizomycotina</taxon>
        <taxon>Eurotiomycetes</taxon>
        <taxon>Eurotiomycetidae</taxon>
        <taxon>Eurotiales</taxon>
        <taxon>Aspergillaceae</taxon>
        <taxon>Penicillium</taxon>
    </lineage>
</organism>
<evidence type="ECO:0000313" key="1">
    <source>
        <dbReference type="EMBL" id="KAJ5391961.1"/>
    </source>
</evidence>
<accession>A0A9W9VZ53</accession>
<keyword evidence="2" id="KW-1185">Reference proteome</keyword>